<dbReference type="InterPro" id="IPR029058">
    <property type="entry name" value="AB_hydrolase_fold"/>
</dbReference>
<feature type="compositionally biased region" description="Basic and acidic residues" evidence="1">
    <location>
        <begin position="174"/>
        <end position="185"/>
    </location>
</feature>
<organism evidence="3 4">
    <name type="scientific">Aspergillus tamarii</name>
    <dbReference type="NCBI Taxonomy" id="41984"/>
    <lineage>
        <taxon>Eukaryota</taxon>
        <taxon>Fungi</taxon>
        <taxon>Dikarya</taxon>
        <taxon>Ascomycota</taxon>
        <taxon>Pezizomycotina</taxon>
        <taxon>Eurotiomycetes</taxon>
        <taxon>Eurotiomycetidae</taxon>
        <taxon>Eurotiales</taxon>
        <taxon>Aspergillaceae</taxon>
        <taxon>Aspergillus</taxon>
        <taxon>Aspergillus subgen. Circumdati</taxon>
    </lineage>
</organism>
<dbReference type="GO" id="GO:0016787">
    <property type="term" value="F:hydrolase activity"/>
    <property type="evidence" value="ECO:0007669"/>
    <property type="project" value="UniProtKB-KW"/>
</dbReference>
<dbReference type="SUPFAM" id="SSF53474">
    <property type="entry name" value="alpha/beta-Hydrolases"/>
    <property type="match status" value="1"/>
</dbReference>
<protein>
    <submittedName>
        <fullName evidence="3">Alpha/Beta hydrolase protein</fullName>
    </submittedName>
</protein>
<keyword evidence="4" id="KW-1185">Reference proteome</keyword>
<sequence>MQLFVLKLEGSRTLTGRSFIPTQPRTSGTSRLIPLIVCIHGASYDSEYFDIDSQHSIFTLGETLQIPVVAIDRPGYGGSTAYPDPKVKNEDLERQCTTFVQEQGKYLNSIVLPALWKEFGSTASSMVVLAHSIGGMMAIVAAAEPKEYPLAGLLVSGIGCKSRMHESPNPSHGNEGDRHGSRDCDQADEQQTHIRFNPNVKDRLMLNFPPKANEVLLVGPEVSSYTEALNKPVPLGELYDVRTMWQSYWRSYAERVTVPFLYAIGDQDGFWDSSEEGTMQFTEIFRTKSPKVESVVIPLAPHCMEMSLQGTAWLLRCLGFAIECTMGQRNKV</sequence>
<reference evidence="3 4" key="1">
    <citation type="submission" date="2019-04" db="EMBL/GenBank/DDBJ databases">
        <title>Friends and foes A comparative genomics study of 23 Aspergillus species from section Flavi.</title>
        <authorList>
            <consortium name="DOE Joint Genome Institute"/>
            <person name="Kjaerbolling I."/>
            <person name="Vesth T."/>
            <person name="Frisvad J.C."/>
            <person name="Nybo J.L."/>
            <person name="Theobald S."/>
            <person name="Kildgaard S."/>
            <person name="Isbrandt T."/>
            <person name="Kuo A."/>
            <person name="Sato A."/>
            <person name="Lyhne E.K."/>
            <person name="Kogle M.E."/>
            <person name="Wiebenga A."/>
            <person name="Kun R.S."/>
            <person name="Lubbers R.J."/>
            <person name="Makela M.R."/>
            <person name="Barry K."/>
            <person name="Chovatia M."/>
            <person name="Clum A."/>
            <person name="Daum C."/>
            <person name="Haridas S."/>
            <person name="He G."/>
            <person name="LaButti K."/>
            <person name="Lipzen A."/>
            <person name="Mondo S."/>
            <person name="Riley R."/>
            <person name="Salamov A."/>
            <person name="Simmons B.A."/>
            <person name="Magnuson J.K."/>
            <person name="Henrissat B."/>
            <person name="Mortensen U.H."/>
            <person name="Larsen T.O."/>
            <person name="Devries R.P."/>
            <person name="Grigoriev I.V."/>
            <person name="Machida M."/>
            <person name="Baker S.E."/>
            <person name="Andersen M.R."/>
        </authorList>
    </citation>
    <scope>NUCLEOTIDE SEQUENCE [LARGE SCALE GENOMIC DNA]</scope>
    <source>
        <strain evidence="3 4">CBS 117626</strain>
    </source>
</reference>
<accession>A0A5N6UG33</accession>
<dbReference type="Pfam" id="PF12697">
    <property type="entry name" value="Abhydrolase_6"/>
    <property type="match status" value="1"/>
</dbReference>
<evidence type="ECO:0000313" key="4">
    <source>
        <dbReference type="Proteomes" id="UP000326950"/>
    </source>
</evidence>
<proteinExistence type="predicted"/>
<dbReference type="InterPro" id="IPR000073">
    <property type="entry name" value="AB_hydrolase_1"/>
</dbReference>
<feature type="region of interest" description="Disordered" evidence="1">
    <location>
        <begin position="164"/>
        <end position="187"/>
    </location>
</feature>
<gene>
    <name evidence="3" type="ORF">BDV40DRAFT_277939</name>
</gene>
<dbReference type="Proteomes" id="UP000326950">
    <property type="component" value="Unassembled WGS sequence"/>
</dbReference>
<dbReference type="EMBL" id="ML738719">
    <property type="protein sequence ID" value="KAE8157582.1"/>
    <property type="molecule type" value="Genomic_DNA"/>
</dbReference>
<keyword evidence="3" id="KW-0378">Hydrolase</keyword>
<name>A0A5N6UG33_ASPTM</name>
<dbReference type="Gene3D" id="3.40.50.1820">
    <property type="entry name" value="alpha/beta hydrolase"/>
    <property type="match status" value="1"/>
</dbReference>
<evidence type="ECO:0000256" key="1">
    <source>
        <dbReference type="SAM" id="MobiDB-lite"/>
    </source>
</evidence>
<dbReference type="OrthoDB" id="5371334at2759"/>
<feature type="domain" description="AB hydrolase-1" evidence="2">
    <location>
        <begin position="36"/>
        <end position="304"/>
    </location>
</feature>
<dbReference type="AlphaFoldDB" id="A0A5N6UG33"/>
<evidence type="ECO:0000313" key="3">
    <source>
        <dbReference type="EMBL" id="KAE8157582.1"/>
    </source>
</evidence>
<evidence type="ECO:0000259" key="2">
    <source>
        <dbReference type="Pfam" id="PF12697"/>
    </source>
</evidence>